<name>A0A6N6N8P9_9BACT</name>
<dbReference type="Proteomes" id="UP000438699">
    <property type="component" value="Unassembled WGS sequence"/>
</dbReference>
<evidence type="ECO:0000256" key="5">
    <source>
        <dbReference type="SAM" id="Phobius"/>
    </source>
</evidence>
<protein>
    <submittedName>
        <fullName evidence="7">DUF202 domain-containing protein</fullName>
    </submittedName>
</protein>
<gene>
    <name evidence="7" type="ORF">F8A88_03390</name>
</gene>
<dbReference type="AlphaFoldDB" id="A0A6N6N8P9"/>
<dbReference type="GO" id="GO:0012505">
    <property type="term" value="C:endomembrane system"/>
    <property type="evidence" value="ECO:0007669"/>
    <property type="project" value="UniProtKB-SubCell"/>
</dbReference>
<reference evidence="7 8" key="1">
    <citation type="journal article" date="2017" name="Int. J. Syst. Evol. Microbiol.">
        <title>Desulfovibrio senegalensis sp. nov., a mesophilic sulfate reducer isolated from marine sediment.</title>
        <authorList>
            <person name="Thioye A."/>
            <person name="Gam Z.B.A."/>
            <person name="Mbengue M."/>
            <person name="Cayol J.L."/>
            <person name="Joseph-Bartoli M."/>
            <person name="Toure-Kane C."/>
            <person name="Labat M."/>
        </authorList>
    </citation>
    <scope>NUCLEOTIDE SEQUENCE [LARGE SCALE GENOMIC DNA]</scope>
    <source>
        <strain evidence="7 8">DSM 101509</strain>
    </source>
</reference>
<keyword evidence="2 5" id="KW-0812">Transmembrane</keyword>
<comment type="subcellular location">
    <subcellularLocation>
        <location evidence="1">Endomembrane system</location>
        <topology evidence="1">Multi-pass membrane protein</topology>
    </subcellularLocation>
</comment>
<feature type="transmembrane region" description="Helical" evidence="5">
    <location>
        <begin position="101"/>
        <end position="121"/>
    </location>
</feature>
<comment type="caution">
    <text evidence="7">The sequence shown here is derived from an EMBL/GenBank/DDBJ whole genome shotgun (WGS) entry which is preliminary data.</text>
</comment>
<accession>A0A6N6N8P9</accession>
<evidence type="ECO:0000313" key="8">
    <source>
        <dbReference type="Proteomes" id="UP000438699"/>
    </source>
</evidence>
<evidence type="ECO:0000256" key="3">
    <source>
        <dbReference type="ARBA" id="ARBA00022989"/>
    </source>
</evidence>
<keyword evidence="3 5" id="KW-1133">Transmembrane helix</keyword>
<evidence type="ECO:0000256" key="1">
    <source>
        <dbReference type="ARBA" id="ARBA00004127"/>
    </source>
</evidence>
<dbReference type="InterPro" id="IPR003807">
    <property type="entry name" value="DUF202"/>
</dbReference>
<feature type="transmembrane region" description="Helical" evidence="5">
    <location>
        <begin position="133"/>
        <end position="158"/>
    </location>
</feature>
<feature type="domain" description="DUF202" evidence="6">
    <location>
        <begin position="55"/>
        <end position="126"/>
    </location>
</feature>
<evidence type="ECO:0000313" key="7">
    <source>
        <dbReference type="EMBL" id="KAB1443317.1"/>
    </source>
</evidence>
<evidence type="ECO:0000256" key="4">
    <source>
        <dbReference type="ARBA" id="ARBA00023136"/>
    </source>
</evidence>
<proteinExistence type="predicted"/>
<organism evidence="7 8">
    <name type="scientific">Pseudodesulfovibrio senegalensis</name>
    <dbReference type="NCBI Taxonomy" id="1721087"/>
    <lineage>
        <taxon>Bacteria</taxon>
        <taxon>Pseudomonadati</taxon>
        <taxon>Thermodesulfobacteriota</taxon>
        <taxon>Desulfovibrionia</taxon>
        <taxon>Desulfovibrionales</taxon>
        <taxon>Desulfovibrionaceae</taxon>
    </lineage>
</organism>
<dbReference type="EMBL" id="WAIE01000001">
    <property type="protein sequence ID" value="KAB1443317.1"/>
    <property type="molecule type" value="Genomic_DNA"/>
</dbReference>
<dbReference type="Pfam" id="PF02656">
    <property type="entry name" value="DUF202"/>
    <property type="match status" value="1"/>
</dbReference>
<evidence type="ECO:0000256" key="2">
    <source>
        <dbReference type="ARBA" id="ARBA00022692"/>
    </source>
</evidence>
<sequence>MDCLISGMRAFRGWGYVFRSVYCIVCRCQSPVVIAKSMTEHEQQLDLTVELARERTRLANRRTFLAWARTALAVMTFGFLLEKVDAFLGTAHVSAQDLRDLQGLGLAGFIVGPLMLLTAGYRHVRLELSLGGNGWSFLLVPELVLFVAVVGAALFISFS</sequence>
<feature type="transmembrane region" description="Helical" evidence="5">
    <location>
        <begin position="63"/>
        <end position="81"/>
    </location>
</feature>
<evidence type="ECO:0000259" key="6">
    <source>
        <dbReference type="Pfam" id="PF02656"/>
    </source>
</evidence>
<keyword evidence="8" id="KW-1185">Reference proteome</keyword>
<keyword evidence="4 5" id="KW-0472">Membrane</keyword>